<keyword evidence="2" id="KW-1185">Reference proteome</keyword>
<name>A0ABT8D2E9_9FLAO</name>
<proteinExistence type="predicted"/>
<evidence type="ECO:0000313" key="2">
    <source>
        <dbReference type="Proteomes" id="UP001242368"/>
    </source>
</evidence>
<accession>A0ABT8D2E9</accession>
<protein>
    <submittedName>
        <fullName evidence="1">Uncharacterized protein</fullName>
    </submittedName>
</protein>
<dbReference type="EMBL" id="JAUFQU010000096">
    <property type="protein sequence ID" value="MDN3710576.1"/>
    <property type="molecule type" value="Genomic_DNA"/>
</dbReference>
<gene>
    <name evidence="1" type="ORF">QW060_27730</name>
</gene>
<dbReference type="Proteomes" id="UP001242368">
    <property type="component" value="Unassembled WGS sequence"/>
</dbReference>
<evidence type="ECO:0000313" key="1">
    <source>
        <dbReference type="EMBL" id="MDN3710576.1"/>
    </source>
</evidence>
<sequence length="48" mass="5056">MQNSYIGMIGKTIGLCSTSGYDSKISIAVLTSFAAREVFVGNLATLLI</sequence>
<dbReference type="RefSeq" id="WP_290365679.1">
    <property type="nucleotide sequence ID" value="NZ_JAUFQU010000096.1"/>
</dbReference>
<reference evidence="2" key="1">
    <citation type="journal article" date="2019" name="Int. J. Syst. Evol. Microbiol.">
        <title>The Global Catalogue of Microorganisms (GCM) 10K type strain sequencing project: providing services to taxonomists for standard genome sequencing and annotation.</title>
        <authorList>
            <consortium name="The Broad Institute Genomics Platform"/>
            <consortium name="The Broad Institute Genome Sequencing Center for Infectious Disease"/>
            <person name="Wu L."/>
            <person name="Ma J."/>
        </authorList>
    </citation>
    <scope>NUCLEOTIDE SEQUENCE [LARGE SCALE GENOMIC DNA]</scope>
    <source>
        <strain evidence="2">CECT 7184</strain>
    </source>
</reference>
<organism evidence="1 2">
    <name type="scientific">Paenimyroides ceti</name>
    <dbReference type="NCBI Taxonomy" id="395087"/>
    <lineage>
        <taxon>Bacteria</taxon>
        <taxon>Pseudomonadati</taxon>
        <taxon>Bacteroidota</taxon>
        <taxon>Flavobacteriia</taxon>
        <taxon>Flavobacteriales</taxon>
        <taxon>Flavobacteriaceae</taxon>
        <taxon>Paenimyroides</taxon>
    </lineage>
</organism>
<comment type="caution">
    <text evidence="1">The sequence shown here is derived from an EMBL/GenBank/DDBJ whole genome shotgun (WGS) entry which is preliminary data.</text>
</comment>